<dbReference type="Gene3D" id="1.10.10.10">
    <property type="entry name" value="Winged helix-like DNA-binding domain superfamily/Winged helix DNA-binding domain"/>
    <property type="match status" value="1"/>
</dbReference>
<keyword evidence="7" id="KW-0032">Aminotransferase</keyword>
<evidence type="ECO:0000313" key="7">
    <source>
        <dbReference type="EMBL" id="SSA35719.1"/>
    </source>
</evidence>
<dbReference type="Proteomes" id="UP000250028">
    <property type="component" value="Unassembled WGS sequence"/>
</dbReference>
<dbReference type="GO" id="GO:0003700">
    <property type="term" value="F:DNA-binding transcription factor activity"/>
    <property type="evidence" value="ECO:0007669"/>
    <property type="project" value="InterPro"/>
</dbReference>
<dbReference type="PROSITE" id="PS50949">
    <property type="entry name" value="HTH_GNTR"/>
    <property type="match status" value="1"/>
</dbReference>
<evidence type="ECO:0000313" key="8">
    <source>
        <dbReference type="Proteomes" id="UP000250028"/>
    </source>
</evidence>
<dbReference type="SUPFAM" id="SSF53383">
    <property type="entry name" value="PLP-dependent transferases"/>
    <property type="match status" value="1"/>
</dbReference>
<dbReference type="Pfam" id="PF00155">
    <property type="entry name" value="Aminotran_1_2"/>
    <property type="match status" value="1"/>
</dbReference>
<dbReference type="SUPFAM" id="SSF46785">
    <property type="entry name" value="Winged helix' DNA-binding domain"/>
    <property type="match status" value="1"/>
</dbReference>
<name>A0A2Y8ZZM8_9MICO</name>
<dbReference type="InterPro" id="IPR015421">
    <property type="entry name" value="PyrdxlP-dep_Trfase_major"/>
</dbReference>
<dbReference type="RefSeq" id="WP_170119888.1">
    <property type="nucleotide sequence ID" value="NZ_QGDN01000001.1"/>
</dbReference>
<evidence type="ECO:0000259" key="6">
    <source>
        <dbReference type="PROSITE" id="PS50949"/>
    </source>
</evidence>
<dbReference type="InterPro" id="IPR000524">
    <property type="entry name" value="Tscrpt_reg_HTH_GntR"/>
</dbReference>
<keyword evidence="4 7" id="KW-0238">DNA-binding</keyword>
<dbReference type="CDD" id="cd07377">
    <property type="entry name" value="WHTH_GntR"/>
    <property type="match status" value="1"/>
</dbReference>
<evidence type="ECO:0000256" key="3">
    <source>
        <dbReference type="ARBA" id="ARBA00023015"/>
    </source>
</evidence>
<keyword evidence="7" id="KW-0808">Transferase</keyword>
<dbReference type="GO" id="GO:0003677">
    <property type="term" value="F:DNA binding"/>
    <property type="evidence" value="ECO:0007669"/>
    <property type="project" value="UniProtKB-KW"/>
</dbReference>
<evidence type="ECO:0000256" key="5">
    <source>
        <dbReference type="ARBA" id="ARBA00023163"/>
    </source>
</evidence>
<dbReference type="SMART" id="SM00345">
    <property type="entry name" value="HTH_GNTR"/>
    <property type="match status" value="1"/>
</dbReference>
<protein>
    <submittedName>
        <fullName evidence="7">DNA-binding transcriptional regulator, MocR family, contains an aminotransferase domain</fullName>
    </submittedName>
</protein>
<dbReference type="CDD" id="cd00609">
    <property type="entry name" value="AAT_like"/>
    <property type="match status" value="1"/>
</dbReference>
<dbReference type="PANTHER" id="PTHR46577">
    <property type="entry name" value="HTH-TYPE TRANSCRIPTIONAL REGULATORY PROTEIN GABR"/>
    <property type="match status" value="1"/>
</dbReference>
<evidence type="ECO:0000256" key="2">
    <source>
        <dbReference type="ARBA" id="ARBA00022898"/>
    </source>
</evidence>
<keyword evidence="3" id="KW-0805">Transcription regulation</keyword>
<dbReference type="InterPro" id="IPR015424">
    <property type="entry name" value="PyrdxlP-dep_Trfase"/>
</dbReference>
<dbReference type="PRINTS" id="PR00035">
    <property type="entry name" value="HTHGNTR"/>
</dbReference>
<dbReference type="InterPro" id="IPR036390">
    <property type="entry name" value="WH_DNA-bd_sf"/>
</dbReference>
<dbReference type="EMBL" id="UESZ01000001">
    <property type="protein sequence ID" value="SSA35719.1"/>
    <property type="molecule type" value="Genomic_DNA"/>
</dbReference>
<dbReference type="InterPro" id="IPR051446">
    <property type="entry name" value="HTH_trans_reg/aminotransferase"/>
</dbReference>
<dbReference type="PANTHER" id="PTHR46577:SF1">
    <property type="entry name" value="HTH-TYPE TRANSCRIPTIONAL REGULATORY PROTEIN GABR"/>
    <property type="match status" value="1"/>
</dbReference>
<dbReference type="GO" id="GO:0030170">
    <property type="term" value="F:pyridoxal phosphate binding"/>
    <property type="evidence" value="ECO:0007669"/>
    <property type="project" value="InterPro"/>
</dbReference>
<dbReference type="InterPro" id="IPR015422">
    <property type="entry name" value="PyrdxlP-dep_Trfase_small"/>
</dbReference>
<proteinExistence type="inferred from homology"/>
<gene>
    <name evidence="7" type="ORF">SAMN04489750_3089</name>
</gene>
<evidence type="ECO:0000256" key="1">
    <source>
        <dbReference type="ARBA" id="ARBA00005384"/>
    </source>
</evidence>
<accession>A0A2Y8ZZM8</accession>
<reference evidence="8" key="1">
    <citation type="submission" date="2016-10" db="EMBL/GenBank/DDBJ databases">
        <authorList>
            <person name="Varghese N."/>
            <person name="Submissions S."/>
        </authorList>
    </citation>
    <scope>NUCLEOTIDE SEQUENCE [LARGE SCALE GENOMIC DNA]</scope>
    <source>
        <strain evidence="8">DSM 22951</strain>
    </source>
</reference>
<keyword evidence="2" id="KW-0663">Pyridoxal phosphate</keyword>
<keyword evidence="5" id="KW-0804">Transcription</keyword>
<dbReference type="InterPro" id="IPR036388">
    <property type="entry name" value="WH-like_DNA-bd_sf"/>
</dbReference>
<dbReference type="AlphaFoldDB" id="A0A2Y8ZZM8"/>
<keyword evidence="8" id="KW-1185">Reference proteome</keyword>
<sequence>MAITARTLTAMLGTLPGTRSAYLELTDALRLLIVDGRLTAGSRLPGERELAAALGLSRTTTTRAYQQLRDAGFATARRGSGTVVTLPLAESAASSLIVDSSDPSAIAWTYSAPPAPAGTARAFERAAVALPGLLTSTGYLPDGLPALREAIASTYDDRGLPTDPSQIVVTAGAMGAISLVTRTLLRRGDRVIAEGLSYPHGIDALRAAGARVGALPVLETPWATEEFAQLAAGGARAAYLIPEFHNPTAAVMTATQREQIARSATRDAVTVIVDESLHAVNLDGAALPPPYATFDPGAISIGSSSKPFWGGLRVGWLRAPKHLVMPLIQTRMASDLGASAFDQLVVTELLTEGGQTAASGRARLRSGRDLLLSLLAHRLPEIETYCPAGGLNIWVRLPIAMSSALVAEAAHRGLLLTPGPRFFTQPGQAGERYLRLPFVTGSVQLTEGVRRLADAYAAVRDGAHGRGGRACSGLDLIA</sequence>
<dbReference type="Gene3D" id="3.40.640.10">
    <property type="entry name" value="Type I PLP-dependent aspartate aminotransferase-like (Major domain)"/>
    <property type="match status" value="1"/>
</dbReference>
<evidence type="ECO:0000256" key="4">
    <source>
        <dbReference type="ARBA" id="ARBA00023125"/>
    </source>
</evidence>
<dbReference type="Gene3D" id="3.90.1150.10">
    <property type="entry name" value="Aspartate Aminotransferase, domain 1"/>
    <property type="match status" value="1"/>
</dbReference>
<feature type="domain" description="HTH gntR-type" evidence="6">
    <location>
        <begin position="19"/>
        <end position="87"/>
    </location>
</feature>
<comment type="similarity">
    <text evidence="1">In the C-terminal section; belongs to the class-I pyridoxal-phosphate-dependent aminotransferase family.</text>
</comment>
<dbReference type="InterPro" id="IPR004839">
    <property type="entry name" value="Aminotransferase_I/II_large"/>
</dbReference>
<dbReference type="Pfam" id="PF00392">
    <property type="entry name" value="GntR"/>
    <property type="match status" value="1"/>
</dbReference>
<organism evidence="7 8">
    <name type="scientific">Branchiibius hedensis</name>
    <dbReference type="NCBI Taxonomy" id="672460"/>
    <lineage>
        <taxon>Bacteria</taxon>
        <taxon>Bacillati</taxon>
        <taxon>Actinomycetota</taxon>
        <taxon>Actinomycetes</taxon>
        <taxon>Micrococcales</taxon>
        <taxon>Dermacoccaceae</taxon>
        <taxon>Branchiibius</taxon>
    </lineage>
</organism>
<dbReference type="GO" id="GO:0008483">
    <property type="term" value="F:transaminase activity"/>
    <property type="evidence" value="ECO:0007669"/>
    <property type="project" value="UniProtKB-KW"/>
</dbReference>